<dbReference type="InterPro" id="IPR001405">
    <property type="entry name" value="UPF0758"/>
</dbReference>
<gene>
    <name evidence="7" type="ORF">KBB96_10295</name>
</gene>
<evidence type="ECO:0000313" key="8">
    <source>
        <dbReference type="Proteomes" id="UP000676169"/>
    </source>
</evidence>
<evidence type="ECO:0000256" key="4">
    <source>
        <dbReference type="ARBA" id="ARBA00022833"/>
    </source>
</evidence>
<dbReference type="Proteomes" id="UP000676169">
    <property type="component" value="Chromosome"/>
</dbReference>
<reference evidence="7" key="1">
    <citation type="submission" date="2021-04" db="EMBL/GenBank/DDBJ databases">
        <title>Luteolibacter sp. 32A isolated from the skin of an Anderson's salamander (Ambystoma andersonii).</title>
        <authorList>
            <person name="Spergser J."/>
            <person name="Busse H.-J."/>
        </authorList>
    </citation>
    <scope>NUCLEOTIDE SEQUENCE</scope>
    <source>
        <strain evidence="7">32A</strain>
    </source>
</reference>
<name>A0A975G5B2_9BACT</name>
<evidence type="ECO:0000256" key="2">
    <source>
        <dbReference type="ARBA" id="ARBA00022723"/>
    </source>
</evidence>
<dbReference type="InterPro" id="IPR020891">
    <property type="entry name" value="UPF0758_CS"/>
</dbReference>
<keyword evidence="3" id="KW-0378">Hydrolase</keyword>
<evidence type="ECO:0000256" key="1">
    <source>
        <dbReference type="ARBA" id="ARBA00022670"/>
    </source>
</evidence>
<organism evidence="7 8">
    <name type="scientific">Luteolibacter ambystomatis</name>
    <dbReference type="NCBI Taxonomy" id="2824561"/>
    <lineage>
        <taxon>Bacteria</taxon>
        <taxon>Pseudomonadati</taxon>
        <taxon>Verrucomicrobiota</taxon>
        <taxon>Verrucomicrobiia</taxon>
        <taxon>Verrucomicrobiales</taxon>
        <taxon>Verrucomicrobiaceae</taxon>
        <taxon>Luteolibacter</taxon>
    </lineage>
</organism>
<keyword evidence="2" id="KW-0479">Metal-binding</keyword>
<proteinExistence type="predicted"/>
<dbReference type="GO" id="GO:0006508">
    <property type="term" value="P:proteolysis"/>
    <property type="evidence" value="ECO:0007669"/>
    <property type="project" value="UniProtKB-KW"/>
</dbReference>
<dbReference type="PROSITE" id="PS50249">
    <property type="entry name" value="MPN"/>
    <property type="match status" value="1"/>
</dbReference>
<dbReference type="KEGG" id="lamb:KBB96_10295"/>
<accession>A0A975G5B2</accession>
<keyword evidence="5" id="KW-0482">Metalloprotease</keyword>
<dbReference type="InterPro" id="IPR025657">
    <property type="entry name" value="RadC_JAB"/>
</dbReference>
<dbReference type="PANTHER" id="PTHR30471">
    <property type="entry name" value="DNA REPAIR PROTEIN RADC"/>
    <property type="match status" value="1"/>
</dbReference>
<dbReference type="Gene3D" id="3.40.140.10">
    <property type="entry name" value="Cytidine Deaminase, domain 2"/>
    <property type="match status" value="1"/>
</dbReference>
<keyword evidence="1" id="KW-0645">Protease</keyword>
<dbReference type="RefSeq" id="WP_211629270.1">
    <property type="nucleotide sequence ID" value="NZ_CP073100.1"/>
</dbReference>
<evidence type="ECO:0000256" key="5">
    <source>
        <dbReference type="ARBA" id="ARBA00023049"/>
    </source>
</evidence>
<sequence length="153" mass="16682">MNEPSGLLGQFRVARVGEDAPASGRCLDHPHSVAAVWQDEIARASWFDPAKEHIVVFVLNIRMQLLGWNVVAIGTLDESPCHPREVLRPVIVAAGHGFVLAHNHPSGDPTPSRADELATRRLHEAAGLLQLRFHDHVILGHGTIYSFRGSGAL</sequence>
<dbReference type="Pfam" id="PF04002">
    <property type="entry name" value="RadC"/>
    <property type="match status" value="1"/>
</dbReference>
<dbReference type="CDD" id="cd08071">
    <property type="entry name" value="MPN_DUF2466"/>
    <property type="match status" value="1"/>
</dbReference>
<dbReference type="EMBL" id="CP073100">
    <property type="protein sequence ID" value="QUE49263.1"/>
    <property type="molecule type" value="Genomic_DNA"/>
</dbReference>
<dbReference type="AlphaFoldDB" id="A0A975G5B2"/>
<protein>
    <submittedName>
        <fullName evidence="7">JAB domain-containing protein</fullName>
    </submittedName>
</protein>
<evidence type="ECO:0000313" key="7">
    <source>
        <dbReference type="EMBL" id="QUE49263.1"/>
    </source>
</evidence>
<dbReference type="GO" id="GO:0008237">
    <property type="term" value="F:metallopeptidase activity"/>
    <property type="evidence" value="ECO:0007669"/>
    <property type="project" value="UniProtKB-KW"/>
</dbReference>
<keyword evidence="8" id="KW-1185">Reference proteome</keyword>
<dbReference type="PANTHER" id="PTHR30471:SF3">
    <property type="entry name" value="UPF0758 PROTEIN YEES-RELATED"/>
    <property type="match status" value="1"/>
</dbReference>
<dbReference type="GO" id="GO:0046872">
    <property type="term" value="F:metal ion binding"/>
    <property type="evidence" value="ECO:0007669"/>
    <property type="project" value="UniProtKB-KW"/>
</dbReference>
<keyword evidence="4" id="KW-0862">Zinc</keyword>
<dbReference type="PROSITE" id="PS01302">
    <property type="entry name" value="UPF0758"/>
    <property type="match status" value="1"/>
</dbReference>
<evidence type="ECO:0000256" key="3">
    <source>
        <dbReference type="ARBA" id="ARBA00022801"/>
    </source>
</evidence>
<dbReference type="InterPro" id="IPR037518">
    <property type="entry name" value="MPN"/>
</dbReference>
<evidence type="ECO:0000259" key="6">
    <source>
        <dbReference type="PROSITE" id="PS50249"/>
    </source>
</evidence>
<feature type="domain" description="MPN" evidence="6">
    <location>
        <begin position="26"/>
        <end position="153"/>
    </location>
</feature>